<dbReference type="SUPFAM" id="SSF48695">
    <property type="entry name" value="Multiheme cytochromes"/>
    <property type="match status" value="1"/>
</dbReference>
<reference evidence="2" key="1">
    <citation type="journal article" date="2014" name="Int. J. Syst. Evol. Microbiol.">
        <title>Complete genome sequence of Corynebacterium casei LMG S-19264T (=DSM 44701T), isolated from a smear-ripened cheese.</title>
        <authorList>
            <consortium name="US DOE Joint Genome Institute (JGI-PGF)"/>
            <person name="Walter F."/>
            <person name="Albersmeier A."/>
            <person name="Kalinowski J."/>
            <person name="Ruckert C."/>
        </authorList>
    </citation>
    <scope>NUCLEOTIDE SEQUENCE</scope>
    <source>
        <strain evidence="2">CGMCC 1.15343</strain>
    </source>
</reference>
<dbReference type="RefSeq" id="WP_188625631.1">
    <property type="nucleotide sequence ID" value="NZ_BMIL01000002.1"/>
</dbReference>
<reference evidence="2" key="2">
    <citation type="submission" date="2020-09" db="EMBL/GenBank/DDBJ databases">
        <authorList>
            <person name="Sun Q."/>
            <person name="Zhou Y."/>
        </authorList>
    </citation>
    <scope>NUCLEOTIDE SEQUENCE</scope>
    <source>
        <strain evidence="2">CGMCC 1.15343</strain>
    </source>
</reference>
<keyword evidence="1" id="KW-1133">Transmembrane helix</keyword>
<protein>
    <recommendedName>
        <fullName evidence="4">Cytochrome c domain-containing protein</fullName>
    </recommendedName>
</protein>
<organism evidence="2 3">
    <name type="scientific">Pedobacter quisquiliarum</name>
    <dbReference type="NCBI Taxonomy" id="1834438"/>
    <lineage>
        <taxon>Bacteria</taxon>
        <taxon>Pseudomonadati</taxon>
        <taxon>Bacteroidota</taxon>
        <taxon>Sphingobacteriia</taxon>
        <taxon>Sphingobacteriales</taxon>
        <taxon>Sphingobacteriaceae</taxon>
        <taxon>Pedobacter</taxon>
    </lineage>
</organism>
<name>A0A916U1Z7_9SPHI</name>
<keyword evidence="1" id="KW-0812">Transmembrane</keyword>
<feature type="transmembrane region" description="Helical" evidence="1">
    <location>
        <begin position="18"/>
        <end position="37"/>
    </location>
</feature>
<evidence type="ECO:0000313" key="2">
    <source>
        <dbReference type="EMBL" id="GGC57506.1"/>
    </source>
</evidence>
<dbReference type="Proteomes" id="UP000651668">
    <property type="component" value="Unassembled WGS sequence"/>
</dbReference>
<proteinExistence type="predicted"/>
<sequence>MIANQFNGHKHEGTLRSVLVMAVLMLIIGFMAFGSTIGHKRKVMQGKPIAAKDSVASVKAFEKVYAVLMSPRCMNCHPAGDVPLQGDDSHLHAMLPKRGTDGKGVYAMKCMNCHQPTNTPGLHTPPGNPNWHLPPADMKMVFEGRSPYELAKQLVDPKQNGHKDIKKLKEHADDDLVLAGWNMGEARTLPPMSHAEFKKAWITWLNTGAFAPKEQ</sequence>
<evidence type="ECO:0000313" key="3">
    <source>
        <dbReference type="Proteomes" id="UP000651668"/>
    </source>
</evidence>
<dbReference type="InterPro" id="IPR036280">
    <property type="entry name" value="Multihaem_cyt_sf"/>
</dbReference>
<evidence type="ECO:0008006" key="4">
    <source>
        <dbReference type="Google" id="ProtNLM"/>
    </source>
</evidence>
<dbReference type="AlphaFoldDB" id="A0A916U1Z7"/>
<gene>
    <name evidence="2" type="ORF">GCM10011387_08900</name>
</gene>
<comment type="caution">
    <text evidence="2">The sequence shown here is derived from an EMBL/GenBank/DDBJ whole genome shotgun (WGS) entry which is preliminary data.</text>
</comment>
<keyword evidence="3" id="KW-1185">Reference proteome</keyword>
<accession>A0A916U1Z7</accession>
<evidence type="ECO:0000256" key="1">
    <source>
        <dbReference type="SAM" id="Phobius"/>
    </source>
</evidence>
<keyword evidence="1" id="KW-0472">Membrane</keyword>
<dbReference type="EMBL" id="BMIL01000002">
    <property type="protein sequence ID" value="GGC57506.1"/>
    <property type="molecule type" value="Genomic_DNA"/>
</dbReference>